<feature type="transmembrane region" description="Helical" evidence="1">
    <location>
        <begin position="111"/>
        <end position="131"/>
    </location>
</feature>
<feature type="transmembrane region" description="Helical" evidence="1">
    <location>
        <begin position="207"/>
        <end position="225"/>
    </location>
</feature>
<feature type="transmembrane region" description="Helical" evidence="1">
    <location>
        <begin position="263"/>
        <end position="281"/>
    </location>
</feature>
<feature type="transmembrane region" description="Helical" evidence="1">
    <location>
        <begin position="172"/>
        <end position="195"/>
    </location>
</feature>
<evidence type="ECO:0008006" key="4">
    <source>
        <dbReference type="Google" id="ProtNLM"/>
    </source>
</evidence>
<sequence>MAIVAFFGFLGFMIQPTAFTWGEQDMMPFLERFFNPEFLAEDFFTNSTVIKNPRWVYGYFLVTIVKFSGISWYKVLYVLKLCFQIIAPILYYKVIVVIAGKFIEPDKLRRMLLFILPCLVLMVFLKEYRYYFSVGSWSSYNPYLHAYNISIVFGFLAIFLKEKQYRPIAYIPLFILSCFFHPAMGLYTMAFYIVFLLPDFKKHLKEIQIIFFTGIISVFMVKFLFAGETVLSTKEFIDIYVKERHPWHYSVPDFNNLKGDWRVIFTWMNILFLAPILIGIYKKNKNVWLVSLVAWIFYVMAIFCQYVFIDVLPVKLFAYLGVSRFTTFGYWMLLIIWSITISLFINEKKQSTYPSLGKRNFTFIIFTLVFVGIIFIDDPIEERRRRQWSFYEFVKSTDNNSVFTTYSAKMNTDIRLVGLRAVFIGDEFPFSEEDILEYGDRRRLMYGSYQNGDYGSKYYRKLKPKDFVKIAGKYKLDYIVIEKKYSSQFGNSKPVWENHKNQIYKLSSLKQP</sequence>
<keyword evidence="3" id="KW-1185">Reference proteome</keyword>
<proteinExistence type="predicted"/>
<accession>A0ABT0PUA3</accession>
<dbReference type="RefSeq" id="WP_249657467.1">
    <property type="nucleotide sequence ID" value="NZ_JAMFMA010000002.1"/>
</dbReference>
<feature type="transmembrane region" description="Helical" evidence="1">
    <location>
        <begin position="75"/>
        <end position="99"/>
    </location>
</feature>
<organism evidence="2 3">
    <name type="scientific">Flagellimonas spongiicola</name>
    <dbReference type="NCBI Taxonomy" id="2942208"/>
    <lineage>
        <taxon>Bacteria</taxon>
        <taxon>Pseudomonadati</taxon>
        <taxon>Bacteroidota</taxon>
        <taxon>Flavobacteriia</taxon>
        <taxon>Flavobacteriales</taxon>
        <taxon>Flavobacteriaceae</taxon>
        <taxon>Flagellimonas</taxon>
    </lineage>
</organism>
<dbReference type="Proteomes" id="UP001203607">
    <property type="component" value="Unassembled WGS sequence"/>
</dbReference>
<protein>
    <recommendedName>
        <fullName evidence="4">Glycosyltransferase RgtA/B/C/D-like domain-containing protein</fullName>
    </recommendedName>
</protein>
<keyword evidence="1" id="KW-0472">Membrane</keyword>
<keyword evidence="1" id="KW-1133">Transmembrane helix</keyword>
<evidence type="ECO:0000256" key="1">
    <source>
        <dbReference type="SAM" id="Phobius"/>
    </source>
</evidence>
<comment type="caution">
    <text evidence="2">The sequence shown here is derived from an EMBL/GenBank/DDBJ whole genome shotgun (WGS) entry which is preliminary data.</text>
</comment>
<evidence type="ECO:0000313" key="2">
    <source>
        <dbReference type="EMBL" id="MCL6274282.1"/>
    </source>
</evidence>
<feature type="transmembrane region" description="Helical" evidence="1">
    <location>
        <begin position="359"/>
        <end position="376"/>
    </location>
</feature>
<feature type="transmembrane region" description="Helical" evidence="1">
    <location>
        <begin position="143"/>
        <end position="160"/>
    </location>
</feature>
<reference evidence="2 3" key="1">
    <citation type="submission" date="2022-05" db="EMBL/GenBank/DDBJ databases">
        <authorList>
            <person name="Park J.-S."/>
        </authorList>
    </citation>
    <scope>NUCLEOTIDE SEQUENCE [LARGE SCALE GENOMIC DNA]</scope>
    <source>
        <strain evidence="2 3">2012CJ35-5</strain>
    </source>
</reference>
<dbReference type="EMBL" id="JAMFMA010000002">
    <property type="protein sequence ID" value="MCL6274282.1"/>
    <property type="molecule type" value="Genomic_DNA"/>
</dbReference>
<gene>
    <name evidence="2" type="ORF">M3P19_09690</name>
</gene>
<name>A0ABT0PUA3_9FLAO</name>
<keyword evidence="1" id="KW-0812">Transmembrane</keyword>
<evidence type="ECO:0000313" key="3">
    <source>
        <dbReference type="Proteomes" id="UP001203607"/>
    </source>
</evidence>
<feature type="transmembrane region" description="Helical" evidence="1">
    <location>
        <begin position="316"/>
        <end position="339"/>
    </location>
</feature>
<feature type="transmembrane region" description="Helical" evidence="1">
    <location>
        <begin position="287"/>
        <end position="309"/>
    </location>
</feature>